<dbReference type="InterPro" id="IPR039935">
    <property type="entry name" value="YML079W-like"/>
</dbReference>
<proteinExistence type="predicted"/>
<dbReference type="Gene3D" id="2.60.120.10">
    <property type="entry name" value="Jelly Rolls"/>
    <property type="match status" value="1"/>
</dbReference>
<organism evidence="2 3">
    <name type="scientific">Pendulispora albinea</name>
    <dbReference type="NCBI Taxonomy" id="2741071"/>
    <lineage>
        <taxon>Bacteria</taxon>
        <taxon>Pseudomonadati</taxon>
        <taxon>Myxococcota</taxon>
        <taxon>Myxococcia</taxon>
        <taxon>Myxococcales</taxon>
        <taxon>Sorangiineae</taxon>
        <taxon>Pendulisporaceae</taxon>
        <taxon>Pendulispora</taxon>
    </lineage>
</organism>
<dbReference type="PANTHER" id="PTHR33387:SF3">
    <property type="entry name" value="DUF985 DOMAIN-CONTAINING PROTEIN"/>
    <property type="match status" value="1"/>
</dbReference>
<evidence type="ECO:0000259" key="1">
    <source>
        <dbReference type="Pfam" id="PF06172"/>
    </source>
</evidence>
<sequence length="171" mass="18812">MRYTADYWMHHLQLAPHPEGGAFRQTYVAPLTLRREALPATFSGDRAAATHIYFLLRNGDYSAFHRLAADEIWHFYSGDNVLIHEIREDGALHTHRLGAAPEAGADFHAVVTAGSWFGAEVAPGGAYALVGCTMAPGFDFADFELAHRGSLARRFPEHLELIARLTPAPAT</sequence>
<dbReference type="CDD" id="cd06121">
    <property type="entry name" value="cupin_YML079wp"/>
    <property type="match status" value="1"/>
</dbReference>
<dbReference type="Proteomes" id="UP001370348">
    <property type="component" value="Chromosome"/>
</dbReference>
<dbReference type="SUPFAM" id="SSF51182">
    <property type="entry name" value="RmlC-like cupins"/>
    <property type="match status" value="1"/>
</dbReference>
<gene>
    <name evidence="2" type="ORF">LZC94_18495</name>
</gene>
<evidence type="ECO:0000313" key="3">
    <source>
        <dbReference type="Proteomes" id="UP001370348"/>
    </source>
</evidence>
<dbReference type="RefSeq" id="WP_394828836.1">
    <property type="nucleotide sequence ID" value="NZ_CP089984.1"/>
</dbReference>
<feature type="domain" description="DUF985" evidence="1">
    <location>
        <begin position="7"/>
        <end position="146"/>
    </location>
</feature>
<name>A0ABZ2M9P3_9BACT</name>
<evidence type="ECO:0000313" key="2">
    <source>
        <dbReference type="EMBL" id="WXB19212.1"/>
    </source>
</evidence>
<dbReference type="InterPro" id="IPR014710">
    <property type="entry name" value="RmlC-like_jellyroll"/>
</dbReference>
<dbReference type="InterPro" id="IPR009327">
    <property type="entry name" value="Cupin_DUF985"/>
</dbReference>
<dbReference type="Pfam" id="PF06172">
    <property type="entry name" value="Cupin_5"/>
    <property type="match status" value="1"/>
</dbReference>
<dbReference type="InterPro" id="IPR011051">
    <property type="entry name" value="RmlC_Cupin_sf"/>
</dbReference>
<reference evidence="2 3" key="1">
    <citation type="submission" date="2021-12" db="EMBL/GenBank/DDBJ databases">
        <title>Discovery of the Pendulisporaceae a myxobacterial family with distinct sporulation behavior and unique specialized metabolism.</title>
        <authorList>
            <person name="Garcia R."/>
            <person name="Popoff A."/>
            <person name="Bader C.D."/>
            <person name="Loehr J."/>
            <person name="Walesch S."/>
            <person name="Walt C."/>
            <person name="Boldt J."/>
            <person name="Bunk B."/>
            <person name="Haeckl F.J.F.P.J."/>
            <person name="Gunesch A.P."/>
            <person name="Birkelbach J."/>
            <person name="Nuebel U."/>
            <person name="Pietschmann T."/>
            <person name="Bach T."/>
            <person name="Mueller R."/>
        </authorList>
    </citation>
    <scope>NUCLEOTIDE SEQUENCE [LARGE SCALE GENOMIC DNA]</scope>
    <source>
        <strain evidence="2 3">MSr11954</strain>
    </source>
</reference>
<dbReference type="PANTHER" id="PTHR33387">
    <property type="entry name" value="RMLC-LIKE JELLY ROLL FOLD PROTEIN"/>
    <property type="match status" value="1"/>
</dbReference>
<keyword evidence="3" id="KW-1185">Reference proteome</keyword>
<dbReference type="EMBL" id="CP089984">
    <property type="protein sequence ID" value="WXB19212.1"/>
    <property type="molecule type" value="Genomic_DNA"/>
</dbReference>
<protein>
    <submittedName>
        <fullName evidence="2">Cupin domain-containing protein</fullName>
    </submittedName>
</protein>
<accession>A0ABZ2M9P3</accession>